<evidence type="ECO:0000256" key="3">
    <source>
        <dbReference type="SAM" id="MobiDB-lite"/>
    </source>
</evidence>
<feature type="compositionally biased region" description="Basic and acidic residues" evidence="3">
    <location>
        <begin position="321"/>
        <end position="330"/>
    </location>
</feature>
<dbReference type="GO" id="GO:0000381">
    <property type="term" value="P:regulation of alternative mRNA splicing, via spliceosome"/>
    <property type="evidence" value="ECO:0007669"/>
    <property type="project" value="InterPro"/>
</dbReference>
<name>A0AAF0DFT0_9EURO</name>
<comment type="similarity">
    <text evidence="1">Belongs to the NSRP1 family.</text>
</comment>
<dbReference type="Pfam" id="PF09745">
    <property type="entry name" value="NSRP1_N"/>
    <property type="match status" value="1"/>
</dbReference>
<dbReference type="InterPro" id="IPR053246">
    <property type="entry name" value="NS_splicing_regulatory_protein"/>
</dbReference>
<feature type="compositionally biased region" description="Polar residues" evidence="3">
    <location>
        <begin position="97"/>
        <end position="111"/>
    </location>
</feature>
<organism evidence="5 6">
    <name type="scientific">Emydomyces testavorans</name>
    <dbReference type="NCBI Taxonomy" id="2070801"/>
    <lineage>
        <taxon>Eukaryota</taxon>
        <taxon>Fungi</taxon>
        <taxon>Dikarya</taxon>
        <taxon>Ascomycota</taxon>
        <taxon>Pezizomycotina</taxon>
        <taxon>Eurotiomycetes</taxon>
        <taxon>Eurotiomycetidae</taxon>
        <taxon>Onygenales</taxon>
        <taxon>Nannizziopsiaceae</taxon>
        <taxon>Emydomyces</taxon>
    </lineage>
</organism>
<evidence type="ECO:0000259" key="4">
    <source>
        <dbReference type="Pfam" id="PF09745"/>
    </source>
</evidence>
<evidence type="ECO:0000313" key="6">
    <source>
        <dbReference type="Proteomes" id="UP001219355"/>
    </source>
</evidence>
<evidence type="ECO:0000256" key="2">
    <source>
        <dbReference type="ARBA" id="ARBA00023054"/>
    </source>
</evidence>
<gene>
    <name evidence="5" type="ORF">PRK78_003301</name>
</gene>
<feature type="domain" description="Nuclear speckle splicing regulatory protein 1 N-terminal" evidence="4">
    <location>
        <begin position="106"/>
        <end position="220"/>
    </location>
</feature>
<feature type="compositionally biased region" description="Low complexity" evidence="3">
    <location>
        <begin position="307"/>
        <end position="319"/>
    </location>
</feature>
<reference evidence="5" key="1">
    <citation type="submission" date="2023-03" db="EMBL/GenBank/DDBJ databases">
        <title>Emydomyces testavorans Genome Sequence.</title>
        <authorList>
            <person name="Hoyer L."/>
        </authorList>
    </citation>
    <scope>NUCLEOTIDE SEQUENCE</scope>
    <source>
        <strain evidence="5">16-2883</strain>
    </source>
</reference>
<dbReference type="EMBL" id="CP120628">
    <property type="protein sequence ID" value="WEW57834.1"/>
    <property type="molecule type" value="Genomic_DNA"/>
</dbReference>
<dbReference type="PANTHER" id="PTHR47845:SF1">
    <property type="entry name" value="NUCLEAR SPECKLE SPLICING REGULATORY PROTEIN 1 HOMOLOG"/>
    <property type="match status" value="1"/>
</dbReference>
<feature type="region of interest" description="Disordered" evidence="3">
    <location>
        <begin position="246"/>
        <end position="268"/>
    </location>
</feature>
<feature type="region of interest" description="Disordered" evidence="3">
    <location>
        <begin position="307"/>
        <end position="408"/>
    </location>
</feature>
<dbReference type="PANTHER" id="PTHR47845">
    <property type="entry name" value="NUCLEAR SPECKLE SPLICING REGULATORY PROTEIN 1 HOMOLOG"/>
    <property type="match status" value="1"/>
</dbReference>
<keyword evidence="6" id="KW-1185">Reference proteome</keyword>
<dbReference type="Proteomes" id="UP001219355">
    <property type="component" value="Chromosome 2"/>
</dbReference>
<dbReference type="InterPro" id="IPR018612">
    <property type="entry name" value="NSRP1_N"/>
</dbReference>
<feature type="compositionally biased region" description="Basic and acidic residues" evidence="3">
    <location>
        <begin position="353"/>
        <end position="408"/>
    </location>
</feature>
<proteinExistence type="inferred from homology"/>
<accession>A0AAF0DFT0</accession>
<evidence type="ECO:0000313" key="5">
    <source>
        <dbReference type="EMBL" id="WEW57834.1"/>
    </source>
</evidence>
<dbReference type="AlphaFoldDB" id="A0AAF0DFT0"/>
<evidence type="ECO:0000256" key="1">
    <source>
        <dbReference type="ARBA" id="ARBA00010126"/>
    </source>
</evidence>
<sequence length="408" mass="45781">MAPPSLSYGLNLASRKPKSTTPTALPASKKRKKAIFDSDSDSDGKPIDNTNDEEITTLGGLSPANDRHSAQPAPKKQKAPSKDAHSSSTERREKDYTNLSALHSSNKHAQTAASIDSSIYDYDAIYDSIHTKPAKPSSSSGTNSGPKYMTSLLRSAEVRKRDQLRARDKLLAREREAEGDEYADKEKFVTAAYKAQQEEVRRIEAEEAVREKEEEERRKKGLGMMGFYKDMLERDEKRHEEAVQAAEEAIKDKGAAQVGEERRVEEEEKSAAQIAAELNARGAHIIVNEEGEVVDKRQLLSAGLNVAPKAKQKATPAAAELRARDTRPERSSPAAAARSQHRARQTEMITAQLEERMRKEQEEEQARLKELAEKNKSKKTENDVMSARERYLARKREREKERELGKEK</sequence>
<keyword evidence="2" id="KW-0175">Coiled coil</keyword>
<feature type="region of interest" description="Disordered" evidence="3">
    <location>
        <begin position="1"/>
        <end position="114"/>
    </location>
</feature>
<feature type="compositionally biased region" description="Basic and acidic residues" evidence="3">
    <location>
        <begin position="80"/>
        <end position="96"/>
    </location>
</feature>
<protein>
    <recommendedName>
        <fullName evidence="4">Nuclear speckle splicing regulatory protein 1 N-terminal domain-containing protein</fullName>
    </recommendedName>
</protein>